<organism evidence="2 3">
    <name type="scientific">Cotesia glomerata</name>
    <name type="common">Lepidopteran parasitic wasp</name>
    <name type="synonym">Apanteles glomeratus</name>
    <dbReference type="NCBI Taxonomy" id="32391"/>
    <lineage>
        <taxon>Eukaryota</taxon>
        <taxon>Metazoa</taxon>
        <taxon>Ecdysozoa</taxon>
        <taxon>Arthropoda</taxon>
        <taxon>Hexapoda</taxon>
        <taxon>Insecta</taxon>
        <taxon>Pterygota</taxon>
        <taxon>Neoptera</taxon>
        <taxon>Endopterygota</taxon>
        <taxon>Hymenoptera</taxon>
        <taxon>Apocrita</taxon>
        <taxon>Ichneumonoidea</taxon>
        <taxon>Braconidae</taxon>
        <taxon>Microgastrinae</taxon>
        <taxon>Cotesia</taxon>
    </lineage>
</organism>
<evidence type="ECO:0000313" key="3">
    <source>
        <dbReference type="Proteomes" id="UP000826195"/>
    </source>
</evidence>
<reference evidence="2 3" key="1">
    <citation type="journal article" date="2021" name="J. Hered.">
        <title>A chromosome-level genome assembly of the parasitoid wasp, Cotesia glomerata (Hymenoptera: Braconidae).</title>
        <authorList>
            <person name="Pinto B.J."/>
            <person name="Weis J.J."/>
            <person name="Gamble T."/>
            <person name="Ode P.J."/>
            <person name="Paul R."/>
            <person name="Zaspel J.M."/>
        </authorList>
    </citation>
    <scope>NUCLEOTIDE SEQUENCE [LARGE SCALE GENOMIC DNA]</scope>
    <source>
        <strain evidence="2">CgM1</strain>
    </source>
</reference>
<dbReference type="InterPro" id="IPR018289">
    <property type="entry name" value="MULE_transposase_dom"/>
</dbReference>
<dbReference type="Proteomes" id="UP000826195">
    <property type="component" value="Unassembled WGS sequence"/>
</dbReference>
<gene>
    <name evidence="2" type="ORF">KQX54_018301</name>
</gene>
<dbReference type="Pfam" id="PF10551">
    <property type="entry name" value="MULE"/>
    <property type="match status" value="1"/>
</dbReference>
<dbReference type="EMBL" id="JAHXZJ010001119">
    <property type="protein sequence ID" value="KAH0555381.1"/>
    <property type="molecule type" value="Genomic_DNA"/>
</dbReference>
<feature type="domain" description="MULE transposase" evidence="1">
    <location>
        <begin position="107"/>
        <end position="170"/>
    </location>
</feature>
<proteinExistence type="predicted"/>
<comment type="caution">
    <text evidence="2">The sequence shown here is derived from an EMBL/GenBank/DDBJ whole genome shotgun (WGS) entry which is preliminary data.</text>
</comment>
<protein>
    <recommendedName>
        <fullName evidence="1">MULE transposase domain-containing protein</fullName>
    </recommendedName>
</protein>
<evidence type="ECO:0000259" key="1">
    <source>
        <dbReference type="Pfam" id="PF10551"/>
    </source>
</evidence>
<sequence length="320" mass="37844">MCNCFCKRNYCTQGRNKCKKWLEYKAPAKWLFVVNRARGRCYYCSERERCKAAIHQVDDDIKFIGNHTCGDPDPALIEVYYFKDYIRSHASRRISTQNLYDDAEKAYIFPIAWVFMKKRTENDYREVFKKIFVNFEAFDGIVMTDFEIGLRNALEKILPKAQLKECFFHHTQILLNLWIENAYEQFIESLPEEYDVIFDPVLTYYEDYWLKQRTPKDYSVYDVIHKTNHFAESYHAKLKEIMGFLEKAERNYSLVSKGVSVSTTSKTLVHSSQIKEAWTKVDQGRITYLNFLRQMSLLIKASSPNYEVPSNDEDSSDSDD</sequence>
<accession>A0AAV7IRY3</accession>
<name>A0AAV7IRY3_COTGL</name>
<dbReference type="AlphaFoldDB" id="A0AAV7IRY3"/>
<evidence type="ECO:0000313" key="2">
    <source>
        <dbReference type="EMBL" id="KAH0555381.1"/>
    </source>
</evidence>
<keyword evidence="3" id="KW-1185">Reference proteome</keyword>